<dbReference type="OrthoDB" id="1893649at2759"/>
<reference evidence="2 3" key="1">
    <citation type="submission" date="2017-07" db="EMBL/GenBank/DDBJ databases">
        <title>An improved, manually edited Actinidia chinensis var. chinensis (kiwifruit) genome highlights the challenges associated with draft genomes and gene prediction in plants.</title>
        <authorList>
            <person name="Pilkington S."/>
            <person name="Crowhurst R."/>
            <person name="Hilario E."/>
            <person name="Nardozza S."/>
            <person name="Fraser L."/>
            <person name="Peng Y."/>
            <person name="Gunaseelan K."/>
            <person name="Simpson R."/>
            <person name="Tahir J."/>
            <person name="Deroles S."/>
            <person name="Templeton K."/>
            <person name="Luo Z."/>
            <person name="Davy M."/>
            <person name="Cheng C."/>
            <person name="Mcneilage M."/>
            <person name="Scaglione D."/>
            <person name="Liu Y."/>
            <person name="Zhang Q."/>
            <person name="Datson P."/>
            <person name="De Silva N."/>
            <person name="Gardiner S."/>
            <person name="Bassett H."/>
            <person name="Chagne D."/>
            <person name="Mccallum J."/>
            <person name="Dzierzon H."/>
            <person name="Deng C."/>
            <person name="Wang Y.-Y."/>
            <person name="Barron N."/>
            <person name="Manako K."/>
            <person name="Bowen J."/>
            <person name="Foster T."/>
            <person name="Erridge Z."/>
            <person name="Tiffin H."/>
            <person name="Waite C."/>
            <person name="Davies K."/>
            <person name="Grierson E."/>
            <person name="Laing W."/>
            <person name="Kirk R."/>
            <person name="Chen X."/>
            <person name="Wood M."/>
            <person name="Montefiori M."/>
            <person name="Brummell D."/>
            <person name="Schwinn K."/>
            <person name="Catanach A."/>
            <person name="Fullerton C."/>
            <person name="Li D."/>
            <person name="Meiyalaghan S."/>
            <person name="Nieuwenhuizen N."/>
            <person name="Read N."/>
            <person name="Prakash R."/>
            <person name="Hunter D."/>
            <person name="Zhang H."/>
            <person name="Mckenzie M."/>
            <person name="Knabel M."/>
            <person name="Harris A."/>
            <person name="Allan A."/>
            <person name="Chen A."/>
            <person name="Janssen B."/>
            <person name="Plunkett B."/>
            <person name="Dwamena C."/>
            <person name="Voogd C."/>
            <person name="Leif D."/>
            <person name="Lafferty D."/>
            <person name="Souleyre E."/>
            <person name="Varkonyi-Gasic E."/>
            <person name="Gambi F."/>
            <person name="Hanley J."/>
            <person name="Yao J.-L."/>
            <person name="Cheung J."/>
            <person name="David K."/>
            <person name="Warren B."/>
            <person name="Marsh K."/>
            <person name="Snowden K."/>
            <person name="Lin-Wang K."/>
            <person name="Brian L."/>
            <person name="Martinez-Sanchez M."/>
            <person name="Wang M."/>
            <person name="Ileperuma N."/>
            <person name="Macnee N."/>
            <person name="Campin R."/>
            <person name="Mcatee P."/>
            <person name="Drummond R."/>
            <person name="Espley R."/>
            <person name="Ireland H."/>
            <person name="Wu R."/>
            <person name="Atkinson R."/>
            <person name="Karunairetnam S."/>
            <person name="Bulley S."/>
            <person name="Chunkath S."/>
            <person name="Hanley Z."/>
            <person name="Storey R."/>
            <person name="Thrimawithana A."/>
            <person name="Thomson S."/>
            <person name="David C."/>
            <person name="Testolin R."/>
        </authorList>
    </citation>
    <scope>NUCLEOTIDE SEQUENCE [LARGE SCALE GENOMIC DNA]</scope>
    <source>
        <strain evidence="3">cv. Red5</strain>
        <tissue evidence="2">Young leaf</tissue>
    </source>
</reference>
<dbReference type="Gramene" id="PSS04017">
    <property type="protein sequence ID" value="PSS04017"/>
    <property type="gene ID" value="CEY00_Acc19853"/>
</dbReference>
<dbReference type="OMA" id="MSWITHE"/>
<dbReference type="InParanoid" id="A0A2R6Q7Z4"/>
<keyword evidence="1" id="KW-0732">Signal</keyword>
<dbReference type="PANTHER" id="PTHR33985:SF29">
    <property type="entry name" value="FAS1 DOMAIN-CONTAINING PROTEIN"/>
    <property type="match status" value="1"/>
</dbReference>
<organism evidence="2 3">
    <name type="scientific">Actinidia chinensis var. chinensis</name>
    <name type="common">Chinese soft-hair kiwi</name>
    <dbReference type="NCBI Taxonomy" id="1590841"/>
    <lineage>
        <taxon>Eukaryota</taxon>
        <taxon>Viridiplantae</taxon>
        <taxon>Streptophyta</taxon>
        <taxon>Embryophyta</taxon>
        <taxon>Tracheophyta</taxon>
        <taxon>Spermatophyta</taxon>
        <taxon>Magnoliopsida</taxon>
        <taxon>eudicotyledons</taxon>
        <taxon>Gunneridae</taxon>
        <taxon>Pentapetalae</taxon>
        <taxon>asterids</taxon>
        <taxon>Ericales</taxon>
        <taxon>Actinidiaceae</taxon>
        <taxon>Actinidia</taxon>
    </lineage>
</organism>
<evidence type="ECO:0000313" key="2">
    <source>
        <dbReference type="EMBL" id="PSS04017.1"/>
    </source>
</evidence>
<accession>A0A2R6Q7Z4</accession>
<feature type="signal peptide" evidence="1">
    <location>
        <begin position="1"/>
        <end position="25"/>
    </location>
</feature>
<name>A0A2R6Q7Z4_ACTCC</name>
<feature type="chain" id="PRO_5015356364" evidence="1">
    <location>
        <begin position="26"/>
        <end position="211"/>
    </location>
</feature>
<proteinExistence type="predicted"/>
<dbReference type="PANTHER" id="PTHR33985">
    <property type="entry name" value="OS02G0491300 PROTEIN-RELATED"/>
    <property type="match status" value="1"/>
</dbReference>
<evidence type="ECO:0000256" key="1">
    <source>
        <dbReference type="SAM" id="SignalP"/>
    </source>
</evidence>
<dbReference type="InterPro" id="IPR052806">
    <property type="entry name" value="Fasciclin-like_AGP"/>
</dbReference>
<keyword evidence="3" id="KW-1185">Reference proteome</keyword>
<comment type="caution">
    <text evidence="2">The sequence shown here is derived from an EMBL/GenBank/DDBJ whole genome shotgun (WGS) entry which is preliminary data.</text>
</comment>
<dbReference type="EMBL" id="NKQK01000018">
    <property type="protein sequence ID" value="PSS04017.1"/>
    <property type="molecule type" value="Genomic_DNA"/>
</dbReference>
<dbReference type="Proteomes" id="UP000241394">
    <property type="component" value="Chromosome LG18"/>
</dbReference>
<protein>
    <submittedName>
        <fullName evidence="2">Fasciclin-like arabinogalactan protein</fullName>
    </submittedName>
</protein>
<evidence type="ECO:0000313" key="3">
    <source>
        <dbReference type="Proteomes" id="UP000241394"/>
    </source>
</evidence>
<reference evidence="3" key="2">
    <citation type="journal article" date="2018" name="BMC Genomics">
        <title>A manually annotated Actinidia chinensis var. chinensis (kiwifruit) genome highlights the challenges associated with draft genomes and gene prediction in plants.</title>
        <authorList>
            <person name="Pilkington S.M."/>
            <person name="Crowhurst R."/>
            <person name="Hilario E."/>
            <person name="Nardozza S."/>
            <person name="Fraser L."/>
            <person name="Peng Y."/>
            <person name="Gunaseelan K."/>
            <person name="Simpson R."/>
            <person name="Tahir J."/>
            <person name="Deroles S.C."/>
            <person name="Templeton K."/>
            <person name="Luo Z."/>
            <person name="Davy M."/>
            <person name="Cheng C."/>
            <person name="McNeilage M."/>
            <person name="Scaglione D."/>
            <person name="Liu Y."/>
            <person name="Zhang Q."/>
            <person name="Datson P."/>
            <person name="De Silva N."/>
            <person name="Gardiner S.E."/>
            <person name="Bassett H."/>
            <person name="Chagne D."/>
            <person name="McCallum J."/>
            <person name="Dzierzon H."/>
            <person name="Deng C."/>
            <person name="Wang Y.Y."/>
            <person name="Barron L."/>
            <person name="Manako K."/>
            <person name="Bowen J."/>
            <person name="Foster T.M."/>
            <person name="Erridge Z.A."/>
            <person name="Tiffin H."/>
            <person name="Waite C.N."/>
            <person name="Davies K.M."/>
            <person name="Grierson E.P."/>
            <person name="Laing W.A."/>
            <person name="Kirk R."/>
            <person name="Chen X."/>
            <person name="Wood M."/>
            <person name="Montefiori M."/>
            <person name="Brummell D.A."/>
            <person name="Schwinn K.E."/>
            <person name="Catanach A."/>
            <person name="Fullerton C."/>
            <person name="Li D."/>
            <person name="Meiyalaghan S."/>
            <person name="Nieuwenhuizen N."/>
            <person name="Read N."/>
            <person name="Prakash R."/>
            <person name="Hunter D."/>
            <person name="Zhang H."/>
            <person name="McKenzie M."/>
            <person name="Knabel M."/>
            <person name="Harris A."/>
            <person name="Allan A.C."/>
            <person name="Gleave A."/>
            <person name="Chen A."/>
            <person name="Janssen B.J."/>
            <person name="Plunkett B."/>
            <person name="Ampomah-Dwamena C."/>
            <person name="Voogd C."/>
            <person name="Leif D."/>
            <person name="Lafferty D."/>
            <person name="Souleyre E.J.F."/>
            <person name="Varkonyi-Gasic E."/>
            <person name="Gambi F."/>
            <person name="Hanley J."/>
            <person name="Yao J.L."/>
            <person name="Cheung J."/>
            <person name="David K.M."/>
            <person name="Warren B."/>
            <person name="Marsh K."/>
            <person name="Snowden K.C."/>
            <person name="Lin-Wang K."/>
            <person name="Brian L."/>
            <person name="Martinez-Sanchez M."/>
            <person name="Wang M."/>
            <person name="Ileperuma N."/>
            <person name="Macnee N."/>
            <person name="Campin R."/>
            <person name="McAtee P."/>
            <person name="Drummond R.S.M."/>
            <person name="Espley R.V."/>
            <person name="Ireland H.S."/>
            <person name="Wu R."/>
            <person name="Atkinson R.G."/>
            <person name="Karunairetnam S."/>
            <person name="Bulley S."/>
            <person name="Chunkath S."/>
            <person name="Hanley Z."/>
            <person name="Storey R."/>
            <person name="Thrimawithana A.H."/>
            <person name="Thomson S."/>
            <person name="David C."/>
            <person name="Testolin R."/>
            <person name="Huang H."/>
            <person name="Hellens R.P."/>
            <person name="Schaffer R.J."/>
        </authorList>
    </citation>
    <scope>NUCLEOTIDE SEQUENCE [LARGE SCALE GENOMIC DNA]</scope>
    <source>
        <strain evidence="3">cv. Red5</strain>
    </source>
</reference>
<sequence>MAYSKFLFSLFLFVLLLQTIPSSSRLQTLINNPRDDFFGYSLFVPRPRNYGNLFSDPLSKALYEAGYHRMSWITHEKLIPAIRSHFGHDGAITIFAPTDEELNFYPVPTKFLQQVVPMRLDREALKNFPINSTIPNFHPLEHLKVTQPRYGSGEDSSINGVSIKDWEIYDDGFVVVHGVPRLFFDWIKQIKKNIMVHESDSELYSEFYSEL</sequence>
<dbReference type="AlphaFoldDB" id="A0A2R6Q7Z4"/>
<gene>
    <name evidence="2" type="ORF">CEY00_Acc19853</name>
</gene>